<dbReference type="GO" id="GO:0016990">
    <property type="term" value="F:arginine deiminase activity"/>
    <property type="evidence" value="ECO:0007669"/>
    <property type="project" value="TreeGrafter"/>
</dbReference>
<comment type="caution">
    <text evidence="1">The sequence shown here is derived from an EMBL/GenBank/DDBJ whole genome shotgun (WGS) entry which is preliminary data.</text>
</comment>
<dbReference type="SUPFAM" id="SSF55909">
    <property type="entry name" value="Pentein"/>
    <property type="match status" value="1"/>
</dbReference>
<dbReference type="PANTHER" id="PTHR47271">
    <property type="entry name" value="ARGININE DEIMINASE"/>
    <property type="match status" value="1"/>
</dbReference>
<sequence length="269" mass="29309">MCRPAHFTVNYSINPWMDPLVPTSTETGLAQWKRLHDVLAELGHDIELIPPDPGLPDMVFTANGAVVVDGKVLVARFRHPQRSGESEAYAQWFRARGWTEVRQATRINEGEGDFLLAGELLLAGSGFRSEPAAVAEAGEFLGRPVLGLTLVDPRFYHLDTALAVLDDEQIMYYPGAFSRQSRTALAERFPDAILATEQDAAVFGLNAVSDGRHVVLAQATRRLPGQLRERGFEPIGVDLSELLKAGGGVKCCTLELRPAEPPPTQRAGG</sequence>
<dbReference type="STRING" id="146536.AQI70_13540"/>
<reference evidence="1 2" key="1">
    <citation type="submission" date="2015-10" db="EMBL/GenBank/DDBJ databases">
        <title>Draft genome sequence of Streptomyces curacoi DSM 40107, type strain for the species Streptomyces curacoi.</title>
        <authorList>
            <person name="Ruckert C."/>
            <person name="Winkler A."/>
            <person name="Kalinowski J."/>
            <person name="Kampfer P."/>
            <person name="Glaeser S."/>
        </authorList>
    </citation>
    <scope>NUCLEOTIDE SEQUENCE [LARGE SCALE GENOMIC DNA]</scope>
    <source>
        <strain evidence="1 2">DSM 40107</strain>
    </source>
</reference>
<organism evidence="1 2">
    <name type="scientific">Streptomyces curacoi</name>
    <dbReference type="NCBI Taxonomy" id="146536"/>
    <lineage>
        <taxon>Bacteria</taxon>
        <taxon>Bacillati</taxon>
        <taxon>Actinomycetota</taxon>
        <taxon>Actinomycetes</taxon>
        <taxon>Kitasatosporales</taxon>
        <taxon>Streptomycetaceae</taxon>
        <taxon>Streptomyces</taxon>
    </lineage>
</organism>
<dbReference type="Pfam" id="PF19420">
    <property type="entry name" value="DDAH_eukar"/>
    <property type="match status" value="1"/>
</dbReference>
<dbReference type="OrthoDB" id="9814070at2"/>
<evidence type="ECO:0000313" key="2">
    <source>
        <dbReference type="Proteomes" id="UP000054024"/>
    </source>
</evidence>
<evidence type="ECO:0000313" key="1">
    <source>
        <dbReference type="EMBL" id="KUM78478.1"/>
    </source>
</evidence>
<gene>
    <name evidence="1" type="ORF">AQI70_13540</name>
</gene>
<dbReference type="EMBL" id="LMWJ01000007">
    <property type="protein sequence ID" value="KUM78478.1"/>
    <property type="molecule type" value="Genomic_DNA"/>
</dbReference>
<dbReference type="Gene3D" id="3.75.10.10">
    <property type="entry name" value="L-arginine/glycine Amidinotransferase, Chain A"/>
    <property type="match status" value="1"/>
</dbReference>
<protein>
    <submittedName>
        <fullName evidence="1">Amidinotransferase</fullName>
    </submittedName>
</protein>
<keyword evidence="1" id="KW-0808">Transferase</keyword>
<dbReference type="AlphaFoldDB" id="A0A117PFA3"/>
<dbReference type="NCBIfam" id="NF045659">
    <property type="entry name" value="DiMArgaseDdahMtb"/>
    <property type="match status" value="1"/>
</dbReference>
<dbReference type="GO" id="GO:0019546">
    <property type="term" value="P:L-arginine deiminase pathway"/>
    <property type="evidence" value="ECO:0007669"/>
    <property type="project" value="TreeGrafter"/>
</dbReference>
<keyword evidence="2" id="KW-1185">Reference proteome</keyword>
<dbReference type="PANTHER" id="PTHR47271:SF2">
    <property type="entry name" value="ARGININE DEIMINASE"/>
    <property type="match status" value="1"/>
</dbReference>
<name>A0A117PFA3_9ACTN</name>
<dbReference type="Proteomes" id="UP000054024">
    <property type="component" value="Unassembled WGS sequence"/>
</dbReference>
<accession>A0A117PFA3</accession>
<proteinExistence type="predicted"/>
<dbReference type="GO" id="GO:0016740">
    <property type="term" value="F:transferase activity"/>
    <property type="evidence" value="ECO:0007669"/>
    <property type="project" value="UniProtKB-KW"/>
</dbReference>